<dbReference type="Pfam" id="PF07811">
    <property type="entry name" value="TadE"/>
    <property type="match status" value="1"/>
</dbReference>
<evidence type="ECO:0000313" key="4">
    <source>
        <dbReference type="Proteomes" id="UP000231553"/>
    </source>
</evidence>
<feature type="transmembrane region" description="Helical" evidence="1">
    <location>
        <begin position="21"/>
        <end position="47"/>
    </location>
</feature>
<dbReference type="InterPro" id="IPR012495">
    <property type="entry name" value="TadE-like_dom"/>
</dbReference>
<keyword evidence="1" id="KW-0472">Membrane</keyword>
<dbReference type="OrthoDB" id="7870162at2"/>
<protein>
    <recommendedName>
        <fullName evidence="2">TadE-like domain-containing protein</fullName>
    </recommendedName>
</protein>
<name>A0A2M8IZ81_9RHOB</name>
<feature type="domain" description="TadE-like" evidence="2">
    <location>
        <begin position="19"/>
        <end position="61"/>
    </location>
</feature>
<keyword evidence="1" id="KW-1133">Transmembrane helix</keyword>
<sequence length="149" mass="16562">MKPKAFWSHASRFRQSEEGTSSVEFVIIFPAIMLVILTYVAISIYIATLSDVQQVASDLARQSLKYVDMGESQDEVCAALDSEVLPELTPHFSFATHTRITGVDCVLNADRTNVSVSVTYDLNGHYIQRFGKTVGLDVGTFTRSGYMRL</sequence>
<evidence type="ECO:0000313" key="3">
    <source>
        <dbReference type="EMBL" id="PJE35804.1"/>
    </source>
</evidence>
<comment type="caution">
    <text evidence="3">The sequence shown here is derived from an EMBL/GenBank/DDBJ whole genome shotgun (WGS) entry which is preliminary data.</text>
</comment>
<organism evidence="3 4">
    <name type="scientific">Pseudooceanicola lipolyticus</name>
    <dbReference type="NCBI Taxonomy" id="2029104"/>
    <lineage>
        <taxon>Bacteria</taxon>
        <taxon>Pseudomonadati</taxon>
        <taxon>Pseudomonadota</taxon>
        <taxon>Alphaproteobacteria</taxon>
        <taxon>Rhodobacterales</taxon>
        <taxon>Paracoccaceae</taxon>
        <taxon>Pseudooceanicola</taxon>
    </lineage>
</organism>
<dbReference type="Proteomes" id="UP000231553">
    <property type="component" value="Unassembled WGS sequence"/>
</dbReference>
<gene>
    <name evidence="3" type="ORF">CVM52_15265</name>
</gene>
<accession>A0A2M8IZ81</accession>
<evidence type="ECO:0000256" key="1">
    <source>
        <dbReference type="SAM" id="Phobius"/>
    </source>
</evidence>
<keyword evidence="4" id="KW-1185">Reference proteome</keyword>
<keyword evidence="1" id="KW-0812">Transmembrane</keyword>
<evidence type="ECO:0000259" key="2">
    <source>
        <dbReference type="Pfam" id="PF07811"/>
    </source>
</evidence>
<dbReference type="RefSeq" id="WP_100163347.1">
    <property type="nucleotide sequence ID" value="NZ_PGTB01000070.1"/>
</dbReference>
<proteinExistence type="predicted"/>
<reference evidence="3 4" key="1">
    <citation type="journal article" date="2018" name="Int. J. Syst. Evol. Microbiol.">
        <title>Pseudooceanicola lipolyticus sp. nov., a marine alphaproteobacterium, reclassification of Oceanicola flagellatus as Pseudooceanicola flagellatus comb. nov. and emended description of the genus Pseudooceanicola.</title>
        <authorList>
            <person name="Huang M.-M."/>
            <person name="Guo L.-L."/>
            <person name="Wu Y.-H."/>
            <person name="Lai Q.-L."/>
            <person name="Shao Z.-Z."/>
            <person name="Wang C.-S."/>
            <person name="Wu M."/>
            <person name="Xu X.-W."/>
        </authorList>
    </citation>
    <scope>NUCLEOTIDE SEQUENCE [LARGE SCALE GENOMIC DNA]</scope>
    <source>
        <strain evidence="3 4">157</strain>
    </source>
</reference>
<dbReference type="AlphaFoldDB" id="A0A2M8IZ81"/>
<dbReference type="EMBL" id="PGTB01000070">
    <property type="protein sequence ID" value="PJE35804.1"/>
    <property type="molecule type" value="Genomic_DNA"/>
</dbReference>